<dbReference type="Gene3D" id="1.10.940.10">
    <property type="entry name" value="NusB-like"/>
    <property type="match status" value="1"/>
</dbReference>
<reference evidence="8" key="1">
    <citation type="journal article" date="2021" name="PeerJ">
        <title>Extensive microbial diversity within the chicken gut microbiome revealed by metagenomics and culture.</title>
        <authorList>
            <person name="Gilroy R."/>
            <person name="Ravi A."/>
            <person name="Getino M."/>
            <person name="Pursley I."/>
            <person name="Horton D.L."/>
            <person name="Alikhan N.F."/>
            <person name="Baker D."/>
            <person name="Gharbi K."/>
            <person name="Hall N."/>
            <person name="Watson M."/>
            <person name="Adriaenssens E.M."/>
            <person name="Foster-Nyarko E."/>
            <person name="Jarju S."/>
            <person name="Secka A."/>
            <person name="Antonio M."/>
            <person name="Oren A."/>
            <person name="Chaudhuri R.R."/>
            <person name="La Ragione R."/>
            <person name="Hildebrand F."/>
            <person name="Pallen M.J."/>
        </authorList>
    </citation>
    <scope>NUCLEOTIDE SEQUENCE</scope>
    <source>
        <strain evidence="8">ChiGjej5B5-7349</strain>
    </source>
</reference>
<dbReference type="EMBL" id="DYUK01000102">
    <property type="protein sequence ID" value="HJG79730.1"/>
    <property type="molecule type" value="Genomic_DNA"/>
</dbReference>
<evidence type="ECO:0000256" key="5">
    <source>
        <dbReference type="ARBA" id="ARBA00023163"/>
    </source>
</evidence>
<organism evidence="8 9">
    <name type="scientific">Brevibacterium senegalense</name>
    <dbReference type="NCBI Taxonomy" id="1033736"/>
    <lineage>
        <taxon>Bacteria</taxon>
        <taxon>Bacillati</taxon>
        <taxon>Actinomycetota</taxon>
        <taxon>Actinomycetes</taxon>
        <taxon>Micrococcales</taxon>
        <taxon>Brevibacteriaceae</taxon>
        <taxon>Brevibacterium</taxon>
    </lineage>
</organism>
<proteinExistence type="inferred from homology"/>
<gene>
    <name evidence="6 8" type="primary">nusB</name>
    <name evidence="8" type="ORF">K8V08_04885</name>
</gene>
<dbReference type="GO" id="GO:0005829">
    <property type="term" value="C:cytosol"/>
    <property type="evidence" value="ECO:0007669"/>
    <property type="project" value="TreeGrafter"/>
</dbReference>
<keyword evidence="5 6" id="KW-0804">Transcription</keyword>
<evidence type="ECO:0000256" key="4">
    <source>
        <dbReference type="ARBA" id="ARBA00023015"/>
    </source>
</evidence>
<dbReference type="PANTHER" id="PTHR11078:SF3">
    <property type="entry name" value="ANTITERMINATION NUSB DOMAIN-CONTAINING PROTEIN"/>
    <property type="match status" value="1"/>
</dbReference>
<dbReference type="Pfam" id="PF01029">
    <property type="entry name" value="NusB"/>
    <property type="match status" value="1"/>
</dbReference>
<evidence type="ECO:0000256" key="3">
    <source>
        <dbReference type="ARBA" id="ARBA00022884"/>
    </source>
</evidence>
<dbReference type="AlphaFoldDB" id="A0A921MCR2"/>
<sequence>MSARTRARRRALELLFESEARGIDISELVPLRSSDPDYPMKAYAVQIVDGVAAHRDEIDELVRTYARGWSLERMPAVDRAILRIAAWEILHNDEIDAPVAISEAQTLAQDFSTDDSPGYVSGVLSRIAGLQD</sequence>
<comment type="similarity">
    <text evidence="1 6">Belongs to the NusB family.</text>
</comment>
<reference evidence="8" key="2">
    <citation type="submission" date="2021-09" db="EMBL/GenBank/DDBJ databases">
        <authorList>
            <person name="Gilroy R."/>
        </authorList>
    </citation>
    <scope>NUCLEOTIDE SEQUENCE</scope>
    <source>
        <strain evidence="8">ChiGjej5B5-7349</strain>
    </source>
</reference>
<dbReference type="Proteomes" id="UP000784435">
    <property type="component" value="Unassembled WGS sequence"/>
</dbReference>
<accession>A0A921MCR2</accession>
<evidence type="ECO:0000256" key="1">
    <source>
        <dbReference type="ARBA" id="ARBA00005952"/>
    </source>
</evidence>
<dbReference type="NCBIfam" id="TIGR01951">
    <property type="entry name" value="nusB"/>
    <property type="match status" value="1"/>
</dbReference>
<dbReference type="PANTHER" id="PTHR11078">
    <property type="entry name" value="N UTILIZATION SUBSTANCE PROTEIN B-RELATED"/>
    <property type="match status" value="1"/>
</dbReference>
<evidence type="ECO:0000313" key="8">
    <source>
        <dbReference type="EMBL" id="HJG79730.1"/>
    </source>
</evidence>
<dbReference type="InterPro" id="IPR006027">
    <property type="entry name" value="NusB_RsmB_TIM44"/>
</dbReference>
<keyword evidence="4 6" id="KW-0805">Transcription regulation</keyword>
<feature type="domain" description="NusB/RsmB/TIM44" evidence="7">
    <location>
        <begin position="6"/>
        <end position="128"/>
    </location>
</feature>
<keyword evidence="3 6" id="KW-0694">RNA-binding</keyword>
<comment type="function">
    <text evidence="6">Involved in transcription antitermination. Required for transcription of ribosomal RNA (rRNA) genes. Binds specifically to the boxA antiterminator sequence of the ribosomal RNA (rrn) operons.</text>
</comment>
<dbReference type="GO" id="GO:0006353">
    <property type="term" value="P:DNA-templated transcription termination"/>
    <property type="evidence" value="ECO:0007669"/>
    <property type="project" value="UniProtKB-UniRule"/>
</dbReference>
<dbReference type="GO" id="GO:0003723">
    <property type="term" value="F:RNA binding"/>
    <property type="evidence" value="ECO:0007669"/>
    <property type="project" value="UniProtKB-UniRule"/>
</dbReference>
<evidence type="ECO:0000256" key="6">
    <source>
        <dbReference type="HAMAP-Rule" id="MF_00073"/>
    </source>
</evidence>
<comment type="caution">
    <text evidence="8">The sequence shown here is derived from an EMBL/GenBank/DDBJ whole genome shotgun (WGS) entry which is preliminary data.</text>
</comment>
<evidence type="ECO:0000256" key="2">
    <source>
        <dbReference type="ARBA" id="ARBA00022814"/>
    </source>
</evidence>
<name>A0A921MCR2_9MICO</name>
<dbReference type="HAMAP" id="MF_00073">
    <property type="entry name" value="NusB"/>
    <property type="match status" value="1"/>
</dbReference>
<dbReference type="SUPFAM" id="SSF48013">
    <property type="entry name" value="NusB-like"/>
    <property type="match status" value="1"/>
</dbReference>
<dbReference type="GO" id="GO:0031564">
    <property type="term" value="P:transcription antitermination"/>
    <property type="evidence" value="ECO:0007669"/>
    <property type="project" value="UniProtKB-KW"/>
</dbReference>
<keyword evidence="2 6" id="KW-0889">Transcription antitermination</keyword>
<evidence type="ECO:0000313" key="9">
    <source>
        <dbReference type="Proteomes" id="UP000784435"/>
    </source>
</evidence>
<dbReference type="InterPro" id="IPR035926">
    <property type="entry name" value="NusB-like_sf"/>
</dbReference>
<protein>
    <recommendedName>
        <fullName evidence="6">Transcription antitermination protein NusB</fullName>
    </recommendedName>
    <alternativeName>
        <fullName evidence="6">Antitermination factor NusB</fullName>
    </alternativeName>
</protein>
<evidence type="ECO:0000259" key="7">
    <source>
        <dbReference type="Pfam" id="PF01029"/>
    </source>
</evidence>
<dbReference type="InterPro" id="IPR011605">
    <property type="entry name" value="NusB_fam"/>
</dbReference>